<dbReference type="EMBL" id="KI630190">
    <property type="protein sequence ID" value="EYU45419.1"/>
    <property type="molecule type" value="Genomic_DNA"/>
</dbReference>
<dbReference type="PhylomeDB" id="A0A022RZD9"/>
<dbReference type="PANTHER" id="PTHR33128:SF54">
    <property type="entry name" value="OS01G0849500 PROTEIN"/>
    <property type="match status" value="1"/>
</dbReference>
<keyword evidence="1" id="KW-0472">Membrane</keyword>
<reference evidence="2 3" key="1">
    <citation type="journal article" date="2013" name="Proc. Natl. Acad. Sci. U.S.A.">
        <title>Fine-scale variation in meiotic recombination in Mimulus inferred from population shotgun sequencing.</title>
        <authorList>
            <person name="Hellsten U."/>
            <person name="Wright K.M."/>
            <person name="Jenkins J."/>
            <person name="Shu S."/>
            <person name="Yuan Y."/>
            <person name="Wessler S.R."/>
            <person name="Schmutz J."/>
            <person name="Willis J.H."/>
            <person name="Rokhsar D.S."/>
        </authorList>
    </citation>
    <scope>NUCLEOTIDE SEQUENCE [LARGE SCALE GENOMIC DNA]</scope>
    <source>
        <strain evidence="3">cv. DUN x IM62</strain>
    </source>
</reference>
<feature type="transmembrane region" description="Helical" evidence="1">
    <location>
        <begin position="44"/>
        <end position="67"/>
    </location>
</feature>
<organism evidence="2 3">
    <name type="scientific">Erythranthe guttata</name>
    <name type="common">Yellow monkey flower</name>
    <name type="synonym">Mimulus guttatus</name>
    <dbReference type="NCBI Taxonomy" id="4155"/>
    <lineage>
        <taxon>Eukaryota</taxon>
        <taxon>Viridiplantae</taxon>
        <taxon>Streptophyta</taxon>
        <taxon>Embryophyta</taxon>
        <taxon>Tracheophyta</taxon>
        <taxon>Spermatophyta</taxon>
        <taxon>Magnoliopsida</taxon>
        <taxon>eudicotyledons</taxon>
        <taxon>Gunneridae</taxon>
        <taxon>Pentapetalae</taxon>
        <taxon>asterids</taxon>
        <taxon>lamiids</taxon>
        <taxon>Lamiales</taxon>
        <taxon>Phrymaceae</taxon>
        <taxon>Erythranthe</taxon>
    </lineage>
</organism>
<name>A0A022RZD9_ERYGU</name>
<protein>
    <submittedName>
        <fullName evidence="2">Uncharacterized protein</fullName>
    </submittedName>
</protein>
<dbReference type="AlphaFoldDB" id="A0A022RZD9"/>
<dbReference type="Proteomes" id="UP000030748">
    <property type="component" value="Unassembled WGS sequence"/>
</dbReference>
<dbReference type="InterPro" id="IPR021775">
    <property type="entry name" value="DUF3339"/>
</dbReference>
<keyword evidence="1" id="KW-1133">Transmembrane helix</keyword>
<keyword evidence="3" id="KW-1185">Reference proteome</keyword>
<evidence type="ECO:0000313" key="3">
    <source>
        <dbReference type="Proteomes" id="UP000030748"/>
    </source>
</evidence>
<sequence>MNDYAGVMIATALFGFMCPGLLFQLPGRNRAVEFVSMNTSVSAMVLHTVVYGLLLFLFLVLLNVHIYL</sequence>
<dbReference type="Pfam" id="PF11820">
    <property type="entry name" value="DUF3339"/>
    <property type="match status" value="1"/>
</dbReference>
<proteinExistence type="predicted"/>
<accession>A0A022RZD9</accession>
<gene>
    <name evidence="2" type="ORF">MIMGU_mgv1a026268mg</name>
</gene>
<dbReference type="STRING" id="4155.A0A022RZD9"/>
<evidence type="ECO:0000256" key="1">
    <source>
        <dbReference type="SAM" id="Phobius"/>
    </source>
</evidence>
<feature type="transmembrane region" description="Helical" evidence="1">
    <location>
        <begin position="6"/>
        <end position="23"/>
    </location>
</feature>
<dbReference type="PANTHER" id="PTHR33128">
    <property type="entry name" value="OS05G0103400 PROTEIN"/>
    <property type="match status" value="1"/>
</dbReference>
<keyword evidence="1" id="KW-0812">Transmembrane</keyword>
<evidence type="ECO:0000313" key="2">
    <source>
        <dbReference type="EMBL" id="EYU45419.1"/>
    </source>
</evidence>